<protein>
    <recommendedName>
        <fullName evidence="3">Tyr recombinase domain-containing protein</fullName>
    </recommendedName>
</protein>
<dbReference type="GO" id="GO:0003677">
    <property type="term" value="F:DNA binding"/>
    <property type="evidence" value="ECO:0007669"/>
    <property type="project" value="InterPro"/>
</dbReference>
<feature type="region of interest" description="Disordered" evidence="2">
    <location>
        <begin position="476"/>
        <end position="542"/>
    </location>
</feature>
<dbReference type="Gene3D" id="1.10.443.10">
    <property type="entry name" value="Intergrase catalytic core"/>
    <property type="match status" value="1"/>
</dbReference>
<evidence type="ECO:0000256" key="2">
    <source>
        <dbReference type="SAM" id="MobiDB-lite"/>
    </source>
</evidence>
<dbReference type="OrthoDB" id="447890at2759"/>
<feature type="region of interest" description="Disordered" evidence="2">
    <location>
        <begin position="685"/>
        <end position="704"/>
    </location>
</feature>
<dbReference type="AlphaFoldDB" id="A0A812LAI1"/>
<feature type="compositionally biased region" description="Basic residues" evidence="2">
    <location>
        <begin position="921"/>
        <end position="933"/>
    </location>
</feature>
<accession>A0A812LAI1</accession>
<evidence type="ECO:0000313" key="5">
    <source>
        <dbReference type="Proteomes" id="UP000604046"/>
    </source>
</evidence>
<gene>
    <name evidence="4" type="ORF">SNAT2548_LOCUS11360</name>
</gene>
<feature type="compositionally biased region" description="Basic and acidic residues" evidence="2">
    <location>
        <begin position="515"/>
        <end position="529"/>
    </location>
</feature>
<dbReference type="PROSITE" id="PS51898">
    <property type="entry name" value="TYR_RECOMBINASE"/>
    <property type="match status" value="1"/>
</dbReference>
<dbReference type="GO" id="GO:0015074">
    <property type="term" value="P:DNA integration"/>
    <property type="evidence" value="ECO:0007669"/>
    <property type="project" value="InterPro"/>
</dbReference>
<organism evidence="4 5">
    <name type="scientific">Symbiodinium natans</name>
    <dbReference type="NCBI Taxonomy" id="878477"/>
    <lineage>
        <taxon>Eukaryota</taxon>
        <taxon>Sar</taxon>
        <taxon>Alveolata</taxon>
        <taxon>Dinophyceae</taxon>
        <taxon>Suessiales</taxon>
        <taxon>Symbiodiniaceae</taxon>
        <taxon>Symbiodinium</taxon>
    </lineage>
</organism>
<dbReference type="InterPro" id="IPR013762">
    <property type="entry name" value="Integrase-like_cat_sf"/>
</dbReference>
<feature type="compositionally biased region" description="Basic and acidic residues" evidence="2">
    <location>
        <begin position="942"/>
        <end position="959"/>
    </location>
</feature>
<sequence>MARSIQMFSDRADRAWARLPSQSVQLPWEVSFQSCLELPLSLNFERPTRVRVPERSVVPVETKKPRVDGSSVLSVAVKVSAKPWHEDDRRGAALFQLQAIVEGWPDAFGIVALCRADANGTLDLDELSYSIASACAHKATGTIVRRLSSLNHFVTWADSVQASPFPVTERVSWMYLTHLDRSEAPWSKPGGFTQCVNWCRGVLGLKVEDYMTSSPRVVGLCKGFEAKAPPPRRAPALAVEEVKFLEGAAAFADNAPDCVIAGALLFMMFSCARASDAARMVTLEVDFSDPDESTVWIEGSVSKSKTAMGARARLLLPLLAPCVYLETPWIPQWLEARVSLGLSVKGAIDKGSLIPHFGEDGVPTGNAMSSQQITKWLRGILAEVSPDSSRLSSHSLKATGLTWAASAGVALDTRRLLAHHVHDSARSTETYSRDVLAPAARIFEEVLLAIRDGDFVPDNPRGSQIRTRQRVLAFNKPDPVVPEGALRRSSNVPPDLDNEVSAAASAEQPAPAPEHMTDTTDSESDRLSEEDMPTDPPLPGNRARREAVAALPPWCQSFMHAVSGCLHVQGVEMRNRLLCGRTLSDRYVTSDAMVSLVDSKAEFKSRAEDLLGSDPFKNLVKENVESFAALAFSVADQPNHIDDSKLEDLAKKIFPAPGPTLGHAGALRRLAFEGLAFSLQDLKDRGDPEASSKKYLPSHEREHKRKEQVARLTGVLLEGDLEPSNGLVDRAAAMLHDGLVRYIPPSACVSRDAEVAAVRRDKEFFAIENGELTLKKKDNVFNADVATDFKLQQAFTRRGVALDRVGLVSFNVHERLVRNYFFLASRAAPPGYAKPGVGAIIKADKELWTLLSRECRDGCKPNAAGVAPLDALIAAKQNDTCVTFSLFPLPQADGRGREWTKGRGAGKGGKGRDPKGSGRSRTPKGRGRGRGKGKLSAPTLPTEKKPPMPKELRPFQPHDDHGRRYCYGFNLEEGCDLPASGKPPECDRGLHVCMSCGSKDHGAGNCPANKKRE</sequence>
<keyword evidence="5" id="KW-1185">Reference proteome</keyword>
<name>A0A812LAI1_9DINO</name>
<dbReference type="EMBL" id="CAJNDS010001010">
    <property type="protein sequence ID" value="CAE7243949.1"/>
    <property type="molecule type" value="Genomic_DNA"/>
</dbReference>
<keyword evidence="1" id="KW-0233">DNA recombination</keyword>
<feature type="domain" description="Tyr recombinase" evidence="3">
    <location>
        <begin position="232"/>
        <end position="447"/>
    </location>
</feature>
<dbReference type="InterPro" id="IPR011010">
    <property type="entry name" value="DNA_brk_join_enz"/>
</dbReference>
<dbReference type="GO" id="GO:0006310">
    <property type="term" value="P:DNA recombination"/>
    <property type="evidence" value="ECO:0007669"/>
    <property type="project" value="UniProtKB-KW"/>
</dbReference>
<reference evidence="4" key="1">
    <citation type="submission" date="2021-02" db="EMBL/GenBank/DDBJ databases">
        <authorList>
            <person name="Dougan E. K."/>
            <person name="Rhodes N."/>
            <person name="Thang M."/>
            <person name="Chan C."/>
        </authorList>
    </citation>
    <scope>NUCLEOTIDE SEQUENCE</scope>
</reference>
<evidence type="ECO:0000313" key="4">
    <source>
        <dbReference type="EMBL" id="CAE7243949.1"/>
    </source>
</evidence>
<dbReference type="Proteomes" id="UP000604046">
    <property type="component" value="Unassembled WGS sequence"/>
</dbReference>
<evidence type="ECO:0000256" key="1">
    <source>
        <dbReference type="ARBA" id="ARBA00023172"/>
    </source>
</evidence>
<proteinExistence type="predicted"/>
<dbReference type="InterPro" id="IPR002104">
    <property type="entry name" value="Integrase_catalytic"/>
</dbReference>
<dbReference type="SUPFAM" id="SSF56349">
    <property type="entry name" value="DNA breaking-rejoining enzymes"/>
    <property type="match status" value="1"/>
</dbReference>
<comment type="caution">
    <text evidence="4">The sequence shown here is derived from an EMBL/GenBank/DDBJ whole genome shotgun (WGS) entry which is preliminary data.</text>
</comment>
<feature type="region of interest" description="Disordered" evidence="2">
    <location>
        <begin position="893"/>
        <end position="959"/>
    </location>
</feature>
<evidence type="ECO:0000259" key="3">
    <source>
        <dbReference type="PROSITE" id="PS51898"/>
    </source>
</evidence>